<dbReference type="InterPro" id="IPR050109">
    <property type="entry name" value="HTH-type_TetR-like_transc_reg"/>
</dbReference>
<evidence type="ECO:0000256" key="1">
    <source>
        <dbReference type="ARBA" id="ARBA00023125"/>
    </source>
</evidence>
<evidence type="ECO:0000256" key="2">
    <source>
        <dbReference type="PROSITE-ProRule" id="PRU00335"/>
    </source>
</evidence>
<evidence type="ECO:0000313" key="4">
    <source>
        <dbReference type="EMBL" id="SFG04269.1"/>
    </source>
</evidence>
<dbReference type="RefSeq" id="WP_177199063.1">
    <property type="nucleotide sequence ID" value="NZ_FOOK01000013.1"/>
</dbReference>
<dbReference type="PANTHER" id="PTHR30055:SF222">
    <property type="entry name" value="REGULATORY PROTEIN"/>
    <property type="match status" value="1"/>
</dbReference>
<reference evidence="4 5" key="1">
    <citation type="submission" date="2016-10" db="EMBL/GenBank/DDBJ databases">
        <authorList>
            <person name="de Groot N.N."/>
        </authorList>
    </citation>
    <scope>NUCLEOTIDE SEQUENCE [LARGE SCALE GENOMIC DNA]</scope>
    <source>
        <strain evidence="4 5">DSM 44945</strain>
    </source>
</reference>
<evidence type="ECO:0000313" key="5">
    <source>
        <dbReference type="Proteomes" id="UP000198661"/>
    </source>
</evidence>
<accession>A0A1I2NNE2</accession>
<dbReference type="SUPFAM" id="SSF48498">
    <property type="entry name" value="Tetracyclin repressor-like, C-terminal domain"/>
    <property type="match status" value="1"/>
</dbReference>
<dbReference type="GO" id="GO:0006355">
    <property type="term" value="P:regulation of DNA-templated transcription"/>
    <property type="evidence" value="ECO:0007669"/>
    <property type="project" value="UniProtKB-ARBA"/>
</dbReference>
<dbReference type="Proteomes" id="UP000198661">
    <property type="component" value="Unassembled WGS sequence"/>
</dbReference>
<name>A0A1I2NNE2_9BACL</name>
<dbReference type="InterPro" id="IPR001647">
    <property type="entry name" value="HTH_TetR"/>
</dbReference>
<dbReference type="PROSITE" id="PS50977">
    <property type="entry name" value="HTH_TETR_2"/>
    <property type="match status" value="1"/>
</dbReference>
<dbReference type="EMBL" id="FOOK01000013">
    <property type="protein sequence ID" value="SFG04269.1"/>
    <property type="molecule type" value="Genomic_DNA"/>
</dbReference>
<dbReference type="Pfam" id="PF00440">
    <property type="entry name" value="TetR_N"/>
    <property type="match status" value="1"/>
</dbReference>
<keyword evidence="1 2" id="KW-0238">DNA-binding</keyword>
<feature type="domain" description="HTH tetR-type" evidence="3">
    <location>
        <begin position="28"/>
        <end position="88"/>
    </location>
</feature>
<feature type="DNA-binding region" description="H-T-H motif" evidence="2">
    <location>
        <begin position="51"/>
        <end position="70"/>
    </location>
</feature>
<keyword evidence="5" id="KW-1185">Reference proteome</keyword>
<evidence type="ECO:0000259" key="3">
    <source>
        <dbReference type="PROSITE" id="PS50977"/>
    </source>
</evidence>
<dbReference type="InterPro" id="IPR036271">
    <property type="entry name" value="Tet_transcr_reg_TetR-rel_C_sf"/>
</dbReference>
<protein>
    <submittedName>
        <fullName evidence="4">Transcriptional regulator, TetR family</fullName>
    </submittedName>
</protein>
<dbReference type="GO" id="GO:0003677">
    <property type="term" value="F:DNA binding"/>
    <property type="evidence" value="ECO:0007669"/>
    <property type="project" value="UniProtKB-UniRule"/>
</dbReference>
<dbReference type="PANTHER" id="PTHR30055">
    <property type="entry name" value="HTH-TYPE TRANSCRIPTIONAL REGULATOR RUTR"/>
    <property type="match status" value="1"/>
</dbReference>
<dbReference type="Gene3D" id="1.10.357.10">
    <property type="entry name" value="Tetracycline Repressor, domain 2"/>
    <property type="match status" value="1"/>
</dbReference>
<dbReference type="PRINTS" id="PR00455">
    <property type="entry name" value="HTHTETR"/>
</dbReference>
<dbReference type="SUPFAM" id="SSF46689">
    <property type="entry name" value="Homeodomain-like"/>
    <property type="match status" value="1"/>
</dbReference>
<dbReference type="InterPro" id="IPR009057">
    <property type="entry name" value="Homeodomain-like_sf"/>
</dbReference>
<dbReference type="STRING" id="201973.SAMN04488025_11374"/>
<dbReference type="AlphaFoldDB" id="A0A1I2NNE2"/>
<gene>
    <name evidence="4" type="ORF">SAMN04488025_11374</name>
</gene>
<sequence>MTSKSWDEWVKTIADEYEVNLDPDQRQTQKQKQILEAAIHVFAEKGYSGASTHEIAERAGVAEATIFKHYRTKKGLLLRLVIPAIAKVAAPYIARPVLHLLEQDKPLHEVMQDVIADRIRLVENNWKLIKIILVESLFHPELREALQNHVAKNLMAMASEKLDRLKEQGKLRTDLPNYVLLRSAMSMVIGYLLARNVFPEVFARSEEEEEIRMIADVFVRGAGGPRGRAELEGAGE</sequence>
<organism evidence="4 5">
    <name type="scientific">Planifilum fulgidum</name>
    <dbReference type="NCBI Taxonomy" id="201973"/>
    <lineage>
        <taxon>Bacteria</taxon>
        <taxon>Bacillati</taxon>
        <taxon>Bacillota</taxon>
        <taxon>Bacilli</taxon>
        <taxon>Bacillales</taxon>
        <taxon>Thermoactinomycetaceae</taxon>
        <taxon>Planifilum</taxon>
    </lineage>
</organism>
<proteinExistence type="predicted"/>